<dbReference type="PROSITE" id="PS50975">
    <property type="entry name" value="ATP_GRASP"/>
    <property type="match status" value="1"/>
</dbReference>
<dbReference type="InterPro" id="IPR011761">
    <property type="entry name" value="ATP-grasp"/>
</dbReference>
<evidence type="ECO:0000256" key="3">
    <source>
        <dbReference type="PROSITE-ProRule" id="PRU00409"/>
    </source>
</evidence>
<dbReference type="AlphaFoldDB" id="A0A9X3XE52"/>
<keyword evidence="3" id="KW-0547">Nucleotide-binding</keyword>
<dbReference type="PANTHER" id="PTHR23132:SF23">
    <property type="entry name" value="D-ALANINE--D-ALANINE LIGASE B"/>
    <property type="match status" value="1"/>
</dbReference>
<comment type="caution">
    <text evidence="6">The sequence shown here is derived from an EMBL/GenBank/DDBJ whole genome shotgun (WGS) entry which is preliminary data.</text>
</comment>
<organism evidence="6 7">
    <name type="scientific">Polyangium jinanense</name>
    <dbReference type="NCBI Taxonomy" id="2829994"/>
    <lineage>
        <taxon>Bacteria</taxon>
        <taxon>Pseudomonadati</taxon>
        <taxon>Myxococcota</taxon>
        <taxon>Polyangia</taxon>
        <taxon>Polyangiales</taxon>
        <taxon>Polyangiaceae</taxon>
        <taxon>Polyangium</taxon>
    </lineage>
</organism>
<dbReference type="GO" id="GO:0008716">
    <property type="term" value="F:D-alanine-D-alanine ligase activity"/>
    <property type="evidence" value="ECO:0007669"/>
    <property type="project" value="InterPro"/>
</dbReference>
<dbReference type="Pfam" id="PF07478">
    <property type="entry name" value="Dala_Dala_lig_C"/>
    <property type="match status" value="1"/>
</dbReference>
<feature type="region of interest" description="Disordered" evidence="4">
    <location>
        <begin position="332"/>
        <end position="355"/>
    </location>
</feature>
<dbReference type="RefSeq" id="WP_272428753.1">
    <property type="nucleotide sequence ID" value="NZ_JAGTJJ010000058.1"/>
</dbReference>
<dbReference type="Gene3D" id="3.30.470.20">
    <property type="entry name" value="ATP-grasp fold, B domain"/>
    <property type="match status" value="1"/>
</dbReference>
<feature type="domain" description="ATP-grasp" evidence="5">
    <location>
        <begin position="104"/>
        <end position="307"/>
    </location>
</feature>
<keyword evidence="3" id="KW-0067">ATP-binding</keyword>
<evidence type="ECO:0000256" key="4">
    <source>
        <dbReference type="SAM" id="MobiDB-lite"/>
    </source>
</evidence>
<proteinExistence type="inferred from homology"/>
<protein>
    <submittedName>
        <fullName evidence="6">ATP-grasp domain-containing protein</fullName>
    </submittedName>
</protein>
<evidence type="ECO:0000256" key="2">
    <source>
        <dbReference type="ARBA" id="ARBA00022598"/>
    </source>
</evidence>
<feature type="compositionally biased region" description="Pro residues" evidence="4">
    <location>
        <begin position="337"/>
        <end position="355"/>
    </location>
</feature>
<evidence type="ECO:0000259" key="5">
    <source>
        <dbReference type="PROSITE" id="PS50975"/>
    </source>
</evidence>
<dbReference type="PANTHER" id="PTHR23132">
    <property type="entry name" value="D-ALANINE--D-ALANINE LIGASE"/>
    <property type="match status" value="1"/>
</dbReference>
<dbReference type="Proteomes" id="UP001151081">
    <property type="component" value="Unassembled WGS sequence"/>
</dbReference>
<accession>A0A9X3XE52</accession>
<keyword evidence="2" id="KW-0436">Ligase</keyword>
<dbReference type="InterPro" id="IPR011095">
    <property type="entry name" value="Dala_Dala_lig_C"/>
</dbReference>
<keyword evidence="7" id="KW-1185">Reference proteome</keyword>
<gene>
    <name evidence="6" type="ORF">KEG57_45265</name>
</gene>
<dbReference type="Gene3D" id="3.30.1490.20">
    <property type="entry name" value="ATP-grasp fold, A domain"/>
    <property type="match status" value="1"/>
</dbReference>
<dbReference type="GO" id="GO:0046872">
    <property type="term" value="F:metal ion binding"/>
    <property type="evidence" value="ECO:0007669"/>
    <property type="project" value="InterPro"/>
</dbReference>
<dbReference type="GO" id="GO:0005524">
    <property type="term" value="F:ATP binding"/>
    <property type="evidence" value="ECO:0007669"/>
    <property type="project" value="UniProtKB-UniRule"/>
</dbReference>
<dbReference type="InterPro" id="IPR013815">
    <property type="entry name" value="ATP_grasp_subdomain_1"/>
</dbReference>
<evidence type="ECO:0000313" key="6">
    <source>
        <dbReference type="EMBL" id="MDC3987760.1"/>
    </source>
</evidence>
<name>A0A9X3XE52_9BACT</name>
<dbReference type="SUPFAM" id="SSF56059">
    <property type="entry name" value="Glutathione synthetase ATP-binding domain-like"/>
    <property type="match status" value="1"/>
</dbReference>
<evidence type="ECO:0000313" key="7">
    <source>
        <dbReference type="Proteomes" id="UP001151081"/>
    </source>
</evidence>
<dbReference type="EMBL" id="JAGTJJ010000058">
    <property type="protein sequence ID" value="MDC3987760.1"/>
    <property type="molecule type" value="Genomic_DNA"/>
</dbReference>
<evidence type="ECO:0000256" key="1">
    <source>
        <dbReference type="ARBA" id="ARBA00010871"/>
    </source>
</evidence>
<reference evidence="6 7" key="1">
    <citation type="submission" date="2021-04" db="EMBL/GenBank/DDBJ databases">
        <title>Genome analysis of Polyangium sp.</title>
        <authorList>
            <person name="Li Y."/>
            <person name="Wang J."/>
        </authorList>
    </citation>
    <scope>NUCLEOTIDE SEQUENCE [LARGE SCALE GENOMIC DNA]</scope>
    <source>
        <strain evidence="6 7">SDU14</strain>
    </source>
</reference>
<sequence length="355" mass="39361">MRICVLLSPYQAGSSPLADLDPLPDPARWLDGHEVDVVLVHKQDATAQVQALAGRGYDVFLNLCDGTWLEEIAGVEVVEELERLGLPFTGPTAQLYNLTKAQMKQAAVDLGVPTPAFVFAQSHADVERAARTLHFPLIVKHFDSCGSIGMTRASCVQTYDALVHQVRDMLALAGEALIEEFIEGDEYTVLVAENPEEPDAPLVFTPVRCAFPQGETFKHFDLKWKTYATLEWKPCTDERLAARLTELTRRIFVGLQGVSYARCDFRVDARGEAWFLEINLPCGMFYVEEGSADMILRYDPIGPRAFLDHILRCAITRNERKAAGERVIDRSAIPAIPRTPPAAPSREMPPPRAGA</sequence>
<comment type="similarity">
    <text evidence="1">Belongs to the D-alanine--D-alanine ligase family.</text>
</comment>